<feature type="compositionally biased region" description="Basic and acidic residues" evidence="1">
    <location>
        <begin position="108"/>
        <end position="123"/>
    </location>
</feature>
<dbReference type="EMBL" id="JAACJL010000030">
    <property type="protein sequence ID" value="KAF4617212.1"/>
    <property type="molecule type" value="Genomic_DNA"/>
</dbReference>
<feature type="compositionally biased region" description="Basic and acidic residues" evidence="1">
    <location>
        <begin position="303"/>
        <end position="315"/>
    </location>
</feature>
<feature type="compositionally biased region" description="Polar residues" evidence="1">
    <location>
        <begin position="580"/>
        <end position="592"/>
    </location>
</feature>
<feature type="compositionally biased region" description="Pro residues" evidence="1">
    <location>
        <begin position="54"/>
        <end position="63"/>
    </location>
</feature>
<feature type="compositionally biased region" description="Low complexity" evidence="1">
    <location>
        <begin position="128"/>
        <end position="137"/>
    </location>
</feature>
<feature type="compositionally biased region" description="Basic and acidic residues" evidence="1">
    <location>
        <begin position="425"/>
        <end position="437"/>
    </location>
</feature>
<name>A0A8H4QVR1_9AGAR</name>
<feature type="compositionally biased region" description="Low complexity" evidence="1">
    <location>
        <begin position="87"/>
        <end position="100"/>
    </location>
</feature>
<protein>
    <submittedName>
        <fullName evidence="2">Uncharacterized protein</fullName>
    </submittedName>
</protein>
<feature type="region of interest" description="Disordered" evidence="1">
    <location>
        <begin position="605"/>
        <end position="804"/>
    </location>
</feature>
<feature type="compositionally biased region" description="Low complexity" evidence="1">
    <location>
        <begin position="343"/>
        <end position="362"/>
    </location>
</feature>
<evidence type="ECO:0000313" key="3">
    <source>
        <dbReference type="Proteomes" id="UP000521872"/>
    </source>
</evidence>
<evidence type="ECO:0000256" key="1">
    <source>
        <dbReference type="SAM" id="MobiDB-lite"/>
    </source>
</evidence>
<feature type="compositionally biased region" description="Pro residues" evidence="1">
    <location>
        <begin position="36"/>
        <end position="45"/>
    </location>
</feature>
<feature type="compositionally biased region" description="Basic and acidic residues" evidence="1">
    <location>
        <begin position="502"/>
        <end position="511"/>
    </location>
</feature>
<feature type="compositionally biased region" description="Pro residues" evidence="1">
    <location>
        <begin position="1"/>
        <end position="13"/>
    </location>
</feature>
<feature type="compositionally biased region" description="Acidic residues" evidence="1">
    <location>
        <begin position="642"/>
        <end position="662"/>
    </location>
</feature>
<comment type="caution">
    <text evidence="2">The sequence shown here is derived from an EMBL/GenBank/DDBJ whole genome shotgun (WGS) entry which is preliminary data.</text>
</comment>
<reference evidence="2 3" key="1">
    <citation type="submission" date="2019-12" db="EMBL/GenBank/DDBJ databases">
        <authorList>
            <person name="Floudas D."/>
            <person name="Bentzer J."/>
            <person name="Ahren D."/>
            <person name="Johansson T."/>
            <person name="Persson P."/>
            <person name="Tunlid A."/>
        </authorList>
    </citation>
    <scope>NUCLEOTIDE SEQUENCE [LARGE SCALE GENOMIC DNA]</scope>
    <source>
        <strain evidence="2 3">CBS 102.39</strain>
    </source>
</reference>
<feature type="compositionally biased region" description="Polar residues" evidence="1">
    <location>
        <begin position="187"/>
        <end position="199"/>
    </location>
</feature>
<gene>
    <name evidence="2" type="ORF">D9613_006237</name>
</gene>
<feature type="compositionally biased region" description="Basic and acidic residues" evidence="1">
    <location>
        <begin position="470"/>
        <end position="494"/>
    </location>
</feature>
<feature type="compositionally biased region" description="Low complexity" evidence="1">
    <location>
        <begin position="64"/>
        <end position="74"/>
    </location>
</feature>
<dbReference type="Proteomes" id="UP000521872">
    <property type="component" value="Unassembled WGS sequence"/>
</dbReference>
<organism evidence="2 3">
    <name type="scientific">Agrocybe pediades</name>
    <dbReference type="NCBI Taxonomy" id="84607"/>
    <lineage>
        <taxon>Eukaryota</taxon>
        <taxon>Fungi</taxon>
        <taxon>Dikarya</taxon>
        <taxon>Basidiomycota</taxon>
        <taxon>Agaricomycotina</taxon>
        <taxon>Agaricomycetes</taxon>
        <taxon>Agaricomycetidae</taxon>
        <taxon>Agaricales</taxon>
        <taxon>Agaricineae</taxon>
        <taxon>Strophariaceae</taxon>
        <taxon>Agrocybe</taxon>
    </lineage>
</organism>
<feature type="compositionally biased region" description="Acidic residues" evidence="1">
    <location>
        <begin position="610"/>
        <end position="628"/>
    </location>
</feature>
<evidence type="ECO:0000313" key="2">
    <source>
        <dbReference type="EMBL" id="KAF4617212.1"/>
    </source>
</evidence>
<dbReference type="AlphaFoldDB" id="A0A8H4QVR1"/>
<feature type="region of interest" description="Disordered" evidence="1">
    <location>
        <begin position="276"/>
        <end position="593"/>
    </location>
</feature>
<feature type="region of interest" description="Disordered" evidence="1">
    <location>
        <begin position="1"/>
        <end position="261"/>
    </location>
</feature>
<keyword evidence="3" id="KW-1185">Reference proteome</keyword>
<feature type="compositionally biased region" description="Acidic residues" evidence="1">
    <location>
        <begin position="246"/>
        <end position="255"/>
    </location>
</feature>
<proteinExistence type="predicted"/>
<sequence>MSEQSPPPPPAAKPKPGSLRDRIAAFEKSATSSNTPPQPPAPRPKPAGFATWKPKPPSPPSSPSPSAAAASSSSHTQAIGDDEHARAATTGLSTAAGARSVGTMSASDAKESITKGGSLKERMAALQGKGAFGAPAPASGPPPRPAGDKPKPKWKPPPPPPATAPSEGEGDQTKTTGTVDIAAAVQRTLSPPISISSAAGKSEEGDAQAGGEDMPKPKRAVSTEGEEGAASETNENDGAAAAAAEAEGEPDPEEEERQRRAAIAARMARLGGARVGMAPPVFGMKPPVRKLTQESVEAQAEAPAKKSMEEGEVKPADIPLPTSPEPLKPVQEPMSFGLPTSPPLEAQPQSQSESESVKSPVQLPTRKDSTNISILSTDSDVGAAEPHAPKQPTSMPVPAVPRRAGPPRKKPAKPTASPPEAPAQPEEKKEDKEEGVESPKPLVTNTELPDTQIPAPEAESVSSVIAAAEEAEKEKEKEKEKEREQDETRLDEATPRPGPPHVNEKEKDEGKQGAATSIDEKGSQETAEDEAAAAAVRATEVREEEKPSPYNPPSSSITSPSLSSILNEEILQSPPPSLAMSPSQTMTASVQRRVSVGSLEMAIERKIGDEVGDDDRIDEDEGENEDEGGVPKLPAVNSGEEFGVDLDQVELGGDDNEKDADDVQIVMESVAPRPEPEHAQEGKGLVNSEGADIDEEEEEAARKKRVAERIAKMGGVNPFALPPPSVRSPPLAAAKWPSSSSGGLAPVESATLEDQDDVYARALKTSGRGAEDTKATTASVGSSEKEDEDDEKEKLGASGANGNY</sequence>
<feature type="compositionally biased region" description="Polar residues" evidence="1">
    <location>
        <begin position="370"/>
        <end position="379"/>
    </location>
</feature>
<feature type="compositionally biased region" description="Low complexity" evidence="1">
    <location>
        <begin position="553"/>
        <end position="564"/>
    </location>
</feature>
<accession>A0A8H4QVR1</accession>
<feature type="compositionally biased region" description="Low complexity" evidence="1">
    <location>
        <begin position="457"/>
        <end position="468"/>
    </location>
</feature>